<accession>A0A7U7J3C2</accession>
<keyword evidence="2" id="KW-1185">Reference proteome</keyword>
<sequence length="187" mass="21745">MRFGTVHLGVLPSYFFQHVPERNNALQATILFINDRYAGGTPVQHQQHDFHRRRLRMRNFMDVQPVGHRLVAAPTKALRQMRDMFGHKRHVIEAMFIQHRLGQGQFQQRINAEGAEIVALGVYYRQMAQVMLENTVGGYRYRIRRTERHRIRVHQGFCSHEKSWWVKNAGLGNESCAKVPAISSRAG</sequence>
<evidence type="ECO:0000313" key="2">
    <source>
        <dbReference type="Proteomes" id="UP000019184"/>
    </source>
</evidence>
<reference evidence="1 2" key="1">
    <citation type="journal article" date="2014" name="ISME J.">
        <title>Candidatus Competibacter-lineage genomes retrieved from metagenomes reveal functional metabolic diversity.</title>
        <authorList>
            <person name="McIlroy S.J."/>
            <person name="Albertsen M."/>
            <person name="Andresen E.K."/>
            <person name="Saunders A.M."/>
            <person name="Kristiansen R."/>
            <person name="Stokholm-Bjerregaard M."/>
            <person name="Nielsen K.L."/>
            <person name="Nielsen P.H."/>
        </authorList>
    </citation>
    <scope>NUCLEOTIDE SEQUENCE [LARGE SCALE GENOMIC DNA]</scope>
    <source>
        <strain evidence="1 2">Run_B_J11</strain>
    </source>
</reference>
<organism evidence="1 2">
    <name type="scientific">Candidatus Contendobacter odensis Run_B_J11</name>
    <dbReference type="NCBI Taxonomy" id="1400861"/>
    <lineage>
        <taxon>Bacteria</taxon>
        <taxon>Pseudomonadati</taxon>
        <taxon>Pseudomonadota</taxon>
        <taxon>Gammaproteobacteria</taxon>
        <taxon>Candidatus Competibacteraceae</taxon>
        <taxon>Candidatus Contendibacter</taxon>
    </lineage>
</organism>
<name>A0A7U7J3C2_9GAMM</name>
<proteinExistence type="predicted"/>
<gene>
    <name evidence="1" type="ORF">BN874_2030009</name>
</gene>
<comment type="caution">
    <text evidence="1">The sequence shown here is derived from an EMBL/GenBank/DDBJ whole genome shotgun (WGS) entry which is preliminary data.</text>
</comment>
<protein>
    <submittedName>
        <fullName evidence="1">Uncharacterized protein</fullName>
    </submittedName>
</protein>
<evidence type="ECO:0000313" key="1">
    <source>
        <dbReference type="EMBL" id="CDH45074.1"/>
    </source>
</evidence>
<dbReference type="Proteomes" id="UP000019184">
    <property type="component" value="Unassembled WGS sequence"/>
</dbReference>
<dbReference type="AlphaFoldDB" id="A0A7U7J3C2"/>
<dbReference type="EMBL" id="CBTK010000117">
    <property type="protein sequence ID" value="CDH45074.1"/>
    <property type="molecule type" value="Genomic_DNA"/>
</dbReference>